<evidence type="ECO:0000313" key="3">
    <source>
        <dbReference type="EMBL" id="TRY67606.1"/>
    </source>
</evidence>
<sequence>MWVQRCQKIFFFRPYQAFCALLTLIVLVLMVCFVISNYLHLMSLTKRCEWNGLEDTQQPLLMSTWKARHQKHLIGRHQFDPKLHQAIRTQVLIPPSDHSIPGVGYEIRIPADSDPSLGQRQLMQKLFKNKRNGFFIECGALDGIEGSNTLYMERHLGWTGLLIEADQIAVPDLVGTNRQSWMVPNCLSVSPQVSEVTFGTKYNYGRILHTEAGKTDNSMFSCNHHTVICYPIYAILAAVNQTKVDYFSLDVEGFELDILKTIPFDQVEITALSVEFTYIGNDAASGTLHELEIFMADKGYKLRAKVLNGKNYANDYIYVKNGFNEDVHLEDVVTDM</sequence>
<evidence type="ECO:0000259" key="2">
    <source>
        <dbReference type="Pfam" id="PF05050"/>
    </source>
</evidence>
<dbReference type="AlphaFoldDB" id="A0A553NQ97"/>
<dbReference type="Proteomes" id="UP000318571">
    <property type="component" value="Chromosome 4"/>
</dbReference>
<dbReference type="Gene3D" id="3.40.50.150">
    <property type="entry name" value="Vaccinia Virus protein VP39"/>
    <property type="match status" value="1"/>
</dbReference>
<dbReference type="InterPro" id="IPR006342">
    <property type="entry name" value="FkbM_mtfrase"/>
</dbReference>
<dbReference type="GO" id="GO:0016197">
    <property type="term" value="P:endosomal transport"/>
    <property type="evidence" value="ECO:0007669"/>
    <property type="project" value="TreeGrafter"/>
</dbReference>
<dbReference type="Pfam" id="PF05050">
    <property type="entry name" value="Methyltransf_21"/>
    <property type="match status" value="1"/>
</dbReference>
<organism evidence="3 4">
    <name type="scientific">Tigriopus californicus</name>
    <name type="common">Marine copepod</name>
    <dbReference type="NCBI Taxonomy" id="6832"/>
    <lineage>
        <taxon>Eukaryota</taxon>
        <taxon>Metazoa</taxon>
        <taxon>Ecdysozoa</taxon>
        <taxon>Arthropoda</taxon>
        <taxon>Crustacea</taxon>
        <taxon>Multicrustacea</taxon>
        <taxon>Hexanauplia</taxon>
        <taxon>Copepoda</taxon>
        <taxon>Harpacticoida</taxon>
        <taxon>Harpacticidae</taxon>
        <taxon>Tigriopus</taxon>
    </lineage>
</organism>
<proteinExistence type="predicted"/>
<dbReference type="GO" id="GO:0005886">
    <property type="term" value="C:plasma membrane"/>
    <property type="evidence" value="ECO:0007669"/>
    <property type="project" value="TreeGrafter"/>
</dbReference>
<dbReference type="GO" id="GO:0031902">
    <property type="term" value="C:late endosome membrane"/>
    <property type="evidence" value="ECO:0007669"/>
    <property type="project" value="TreeGrafter"/>
</dbReference>
<comment type="caution">
    <text evidence="3">The sequence shown here is derived from an EMBL/GenBank/DDBJ whole genome shotgun (WGS) entry which is preliminary data.</text>
</comment>
<evidence type="ECO:0000256" key="1">
    <source>
        <dbReference type="SAM" id="Phobius"/>
    </source>
</evidence>
<dbReference type="OMA" id="AFIINAC"/>
<dbReference type="GO" id="GO:0006888">
    <property type="term" value="P:endoplasmic reticulum to Golgi vesicle-mediated transport"/>
    <property type="evidence" value="ECO:0007669"/>
    <property type="project" value="TreeGrafter"/>
</dbReference>
<dbReference type="SUPFAM" id="SSF53335">
    <property type="entry name" value="S-adenosyl-L-methionine-dependent methyltransferases"/>
    <property type="match status" value="1"/>
</dbReference>
<keyword evidence="1" id="KW-0472">Membrane</keyword>
<dbReference type="EMBL" id="VCGU01000011">
    <property type="protein sequence ID" value="TRY67606.1"/>
    <property type="molecule type" value="Genomic_DNA"/>
</dbReference>
<gene>
    <name evidence="3" type="ORF">TCAL_07809</name>
</gene>
<keyword evidence="4" id="KW-1185">Reference proteome</keyword>
<name>A0A553NQ97_TIGCA</name>
<protein>
    <recommendedName>
        <fullName evidence="2">Methyltransferase FkbM domain-containing protein</fullName>
    </recommendedName>
</protein>
<keyword evidence="1" id="KW-1133">Transmembrane helix</keyword>
<accession>A0A553NQ97</accession>
<dbReference type="GO" id="GO:0005794">
    <property type="term" value="C:Golgi apparatus"/>
    <property type="evidence" value="ECO:0007669"/>
    <property type="project" value="TreeGrafter"/>
</dbReference>
<dbReference type="InterPro" id="IPR029063">
    <property type="entry name" value="SAM-dependent_MTases_sf"/>
</dbReference>
<keyword evidence="1" id="KW-0812">Transmembrane</keyword>
<feature type="transmembrane region" description="Helical" evidence="1">
    <location>
        <begin position="15"/>
        <end position="39"/>
    </location>
</feature>
<dbReference type="PANTHER" id="PTHR34009:SF2">
    <property type="entry name" value="PROTEIN STAR"/>
    <property type="match status" value="1"/>
</dbReference>
<evidence type="ECO:0000313" key="4">
    <source>
        <dbReference type="Proteomes" id="UP000318571"/>
    </source>
</evidence>
<feature type="domain" description="Methyltransferase FkbM" evidence="2">
    <location>
        <begin position="137"/>
        <end position="302"/>
    </location>
</feature>
<dbReference type="InterPro" id="IPR053202">
    <property type="entry name" value="EGF_Rcpt_Signaling_Reg"/>
</dbReference>
<reference evidence="3 4" key="1">
    <citation type="journal article" date="2018" name="Nat. Ecol. Evol.">
        <title>Genomic signatures of mitonuclear coevolution across populations of Tigriopus californicus.</title>
        <authorList>
            <person name="Barreto F.S."/>
            <person name="Watson E.T."/>
            <person name="Lima T.G."/>
            <person name="Willett C.S."/>
            <person name="Edmands S."/>
            <person name="Li W."/>
            <person name="Burton R.S."/>
        </authorList>
    </citation>
    <scope>NUCLEOTIDE SEQUENCE [LARGE SCALE GENOMIC DNA]</scope>
    <source>
        <strain evidence="3 4">San Diego</strain>
    </source>
</reference>
<dbReference type="PANTHER" id="PTHR34009">
    <property type="entry name" value="PROTEIN STAR"/>
    <property type="match status" value="1"/>
</dbReference>
<dbReference type="GO" id="GO:0005789">
    <property type="term" value="C:endoplasmic reticulum membrane"/>
    <property type="evidence" value="ECO:0007669"/>
    <property type="project" value="TreeGrafter"/>
</dbReference>